<dbReference type="AlphaFoldDB" id="A0A329UPN6"/>
<proteinExistence type="predicted"/>
<evidence type="ECO:0000313" key="2">
    <source>
        <dbReference type="Proteomes" id="UP000250429"/>
    </source>
</evidence>
<comment type="caution">
    <text evidence="1">The sequence shown here is derived from an EMBL/GenBank/DDBJ whole genome shotgun (WGS) entry which is preliminary data.</text>
</comment>
<gene>
    <name evidence="1" type="ORF">C4N23_03820</name>
</gene>
<accession>A0A329UPN6</accession>
<sequence>MQSLRCLFMMPYGVYCNTLHRLRSVQSLQLPLFLYEISITLNASFNQVEQLKAVSTYDGAEIFEEISEKGA</sequence>
<dbReference type="Proteomes" id="UP000250429">
    <property type="component" value="Unassembled WGS sequence"/>
</dbReference>
<dbReference type="EMBL" id="PRLC01000004">
    <property type="protein sequence ID" value="RAW62578.1"/>
    <property type="molecule type" value="Genomic_DNA"/>
</dbReference>
<name>A0A329UPN6_9FIRM</name>
<reference evidence="1 2" key="1">
    <citation type="submission" date="2018-02" db="EMBL/GenBank/DDBJ databases">
        <title>Complete genome sequencing of Faecalibacterium prausnitzii strains isolated from the human gut.</title>
        <authorList>
            <person name="Fitzgerald B.C."/>
            <person name="Shkoporov A.N."/>
            <person name="Ross P.R."/>
            <person name="Hill C."/>
        </authorList>
    </citation>
    <scope>NUCLEOTIDE SEQUENCE [LARGE SCALE GENOMIC DNA]</scope>
    <source>
        <strain evidence="1 2">APC922/41-1</strain>
    </source>
</reference>
<evidence type="ECO:0000313" key="1">
    <source>
        <dbReference type="EMBL" id="RAW62578.1"/>
    </source>
</evidence>
<organism evidence="1 2">
    <name type="scientific">Faecalibacterium hattorii</name>
    <dbReference type="NCBI Taxonomy" id="2935520"/>
    <lineage>
        <taxon>Bacteria</taxon>
        <taxon>Bacillati</taxon>
        <taxon>Bacillota</taxon>
        <taxon>Clostridia</taxon>
        <taxon>Eubacteriales</taxon>
        <taxon>Oscillospiraceae</taxon>
        <taxon>Faecalibacterium</taxon>
    </lineage>
</organism>
<protein>
    <submittedName>
        <fullName evidence="1">Uncharacterized protein</fullName>
    </submittedName>
</protein>
<keyword evidence="2" id="KW-1185">Reference proteome</keyword>